<sequence length="282" mass="31394">MSPQPTPTILRTYEAWMRRESEGVSFSDWIADAMSRSIESMHFNYAHDGPAGPRYVTTTPVSYKASGSSQFNRAEISATYPCRAVPANAEGLIRTQINFVRMGTNTNQARTRVVSTPESITQCGYGGVVTTAAGVLMEPSRQQVIMQAESLLRSIRSSTAPSTVAIWAMVCHNYCILDSLDENWNYNGAAADFDPVMSASGCIQGIIAQVANGADRLLVIEMTMRDWREIAWVIFAEARSVHHMVSGLLRYLQDYSYVGNLGLTRCNQKTLWSQMRRRLQGR</sequence>
<accession>C5K7B9</accession>
<organism evidence="2">
    <name type="scientific">Perkinsus marinus (strain ATCC 50983 / TXsc)</name>
    <dbReference type="NCBI Taxonomy" id="423536"/>
    <lineage>
        <taxon>Eukaryota</taxon>
        <taxon>Sar</taxon>
        <taxon>Alveolata</taxon>
        <taxon>Perkinsozoa</taxon>
        <taxon>Perkinsea</taxon>
        <taxon>Perkinsida</taxon>
        <taxon>Perkinsidae</taxon>
        <taxon>Perkinsus</taxon>
    </lineage>
</organism>
<dbReference type="AlphaFoldDB" id="C5K7B9"/>
<gene>
    <name evidence="1" type="ORF">Pmar_PMAR012434</name>
</gene>
<proteinExistence type="predicted"/>
<evidence type="ECO:0000313" key="2">
    <source>
        <dbReference type="Proteomes" id="UP000007800"/>
    </source>
</evidence>
<reference evidence="1 2" key="1">
    <citation type="submission" date="2008-07" db="EMBL/GenBank/DDBJ databases">
        <authorList>
            <person name="El-Sayed N."/>
            <person name="Caler E."/>
            <person name="Inman J."/>
            <person name="Amedeo P."/>
            <person name="Hass B."/>
            <person name="Wortman J."/>
        </authorList>
    </citation>
    <scope>NUCLEOTIDE SEQUENCE [LARGE SCALE GENOMIC DNA]</scope>
    <source>
        <strain evidence="2">ATCC 50983 / TXsc</strain>
    </source>
</reference>
<dbReference type="EMBL" id="GG671079">
    <property type="protein sequence ID" value="EER19454.1"/>
    <property type="molecule type" value="Genomic_DNA"/>
</dbReference>
<name>C5K7B9_PERM5</name>
<evidence type="ECO:0000313" key="1">
    <source>
        <dbReference type="EMBL" id="EER19454.1"/>
    </source>
</evidence>
<dbReference type="Proteomes" id="UP000007800">
    <property type="component" value="Unassembled WGS sequence"/>
</dbReference>
<keyword evidence="2" id="KW-1185">Reference proteome</keyword>
<dbReference type="InParanoid" id="C5K7B9"/>
<dbReference type="GeneID" id="9039715"/>
<protein>
    <submittedName>
        <fullName evidence="1">Uncharacterized protein</fullName>
    </submittedName>
</protein>
<dbReference type="RefSeq" id="XP_002787658.1">
    <property type="nucleotide sequence ID" value="XM_002787612.1"/>
</dbReference>